<name>A0ABQ0BGL3_9FIRM</name>
<evidence type="ECO:0000259" key="1">
    <source>
        <dbReference type="Pfam" id="PF14472"/>
    </source>
</evidence>
<comment type="caution">
    <text evidence="2">The sequence shown here is derived from an EMBL/GenBank/DDBJ whole genome shotgun (WGS) entry which is preliminary data.</text>
</comment>
<dbReference type="InterPro" id="IPR027860">
    <property type="entry name" value="DUF4429"/>
</dbReference>
<protein>
    <recommendedName>
        <fullName evidence="1">DUF4429 domain-containing protein</fullName>
    </recommendedName>
</protein>
<organism evidence="2 3">
    <name type="scientific">Blautia hominis</name>
    <dbReference type="NCBI Taxonomy" id="2025493"/>
    <lineage>
        <taxon>Bacteria</taxon>
        <taxon>Bacillati</taxon>
        <taxon>Bacillota</taxon>
        <taxon>Clostridia</taxon>
        <taxon>Lachnospirales</taxon>
        <taxon>Lachnospiraceae</taxon>
        <taxon>Blautia</taxon>
    </lineage>
</organism>
<keyword evidence="3" id="KW-1185">Reference proteome</keyword>
<sequence length="107" mass="12281">MKDRYEFKKPKTVITFDGNFIIMSRGEHDMSITKHMRGETRIPINKILSIKFKKPSLTSRGYMQFSLPRTGIHGIARTIDQAENAVTFGKDQLAEAEEIKAYVESLM</sequence>
<feature type="domain" description="DUF4429" evidence="1">
    <location>
        <begin position="15"/>
        <end position="103"/>
    </location>
</feature>
<dbReference type="Pfam" id="PF14472">
    <property type="entry name" value="DUF4429"/>
    <property type="match status" value="1"/>
</dbReference>
<evidence type="ECO:0000313" key="3">
    <source>
        <dbReference type="Proteomes" id="UP001600943"/>
    </source>
</evidence>
<dbReference type="EMBL" id="BAABYW010000001">
    <property type="protein sequence ID" value="GAA6410586.1"/>
    <property type="molecule type" value="Genomic_DNA"/>
</dbReference>
<reference evidence="2 3" key="1">
    <citation type="submission" date="2024-04" db="EMBL/GenBank/DDBJ databases">
        <title>Defined microbial consortia suppress multidrug-resistant proinflammatory Enterobacteriaceae via ecological control.</title>
        <authorList>
            <person name="Furuichi M."/>
            <person name="Kawaguchi T."/>
            <person name="Pust M."/>
            <person name="Yasuma K."/>
            <person name="Plichta D."/>
            <person name="Hasegawa N."/>
            <person name="Ohya T."/>
            <person name="Bhattarai S."/>
            <person name="Sasajima S."/>
            <person name="Aoto Y."/>
            <person name="Tuganbaev T."/>
            <person name="Yaginuma M."/>
            <person name="Ueda M."/>
            <person name="Okahashi N."/>
            <person name="Amafuji K."/>
            <person name="Kiridooshi Y."/>
            <person name="Sugita K."/>
            <person name="Strazar M."/>
            <person name="Skelly A."/>
            <person name="Suda W."/>
            <person name="Hattori M."/>
            <person name="Nakamoto N."/>
            <person name="Caballero S."/>
            <person name="Norman J."/>
            <person name="Olle B."/>
            <person name="Tanoue T."/>
            <person name="Arita M."/>
            <person name="Bucci V."/>
            <person name="Atarashi K."/>
            <person name="Xavier R."/>
            <person name="Honda K."/>
        </authorList>
    </citation>
    <scope>NUCLEOTIDE SEQUENCE [LARGE SCALE GENOMIC DNA]</scope>
    <source>
        <strain evidence="3">k04-0078-D8-1</strain>
    </source>
</reference>
<dbReference type="Proteomes" id="UP001600943">
    <property type="component" value="Unassembled WGS sequence"/>
</dbReference>
<proteinExistence type="predicted"/>
<gene>
    <name evidence="2" type="ORF">K040078D81_47030</name>
</gene>
<evidence type="ECO:0000313" key="2">
    <source>
        <dbReference type="EMBL" id="GAA6410586.1"/>
    </source>
</evidence>
<dbReference type="RefSeq" id="WP_288976953.1">
    <property type="nucleotide sequence ID" value="NZ_BAABYW010000001.1"/>
</dbReference>
<accession>A0ABQ0BGL3</accession>